<dbReference type="AlphaFoldDB" id="A0A0R2CIY9"/>
<dbReference type="GO" id="GO:0008170">
    <property type="term" value="F:N-methyltransferase activity"/>
    <property type="evidence" value="ECO:0007669"/>
    <property type="project" value="InterPro"/>
</dbReference>
<dbReference type="InterPro" id="IPR048375">
    <property type="entry name" value="YtxK-like_N"/>
</dbReference>
<keyword evidence="3" id="KW-0489">Methyltransferase</keyword>
<dbReference type="Pfam" id="PF21106">
    <property type="entry name" value="YtxK_like"/>
    <property type="match status" value="1"/>
</dbReference>
<dbReference type="PANTHER" id="PTHR41313:SF1">
    <property type="entry name" value="DNA METHYLASE ADENINE-SPECIFIC DOMAIN-CONTAINING PROTEIN"/>
    <property type="match status" value="1"/>
</dbReference>
<reference evidence="3 4" key="1">
    <citation type="journal article" date="2015" name="Genome Announc.">
        <title>Expanding the biotechnology potential of lactobacilli through comparative genomics of 213 strains and associated genera.</title>
        <authorList>
            <person name="Sun Z."/>
            <person name="Harris H.M."/>
            <person name="McCann A."/>
            <person name="Guo C."/>
            <person name="Argimon S."/>
            <person name="Zhang W."/>
            <person name="Yang X."/>
            <person name="Jeffery I.B."/>
            <person name="Cooney J.C."/>
            <person name="Kagawa T.F."/>
            <person name="Liu W."/>
            <person name="Song Y."/>
            <person name="Salvetti E."/>
            <person name="Wrobel A."/>
            <person name="Rasinkangas P."/>
            <person name="Parkhill J."/>
            <person name="Rea M.C."/>
            <person name="O'Sullivan O."/>
            <person name="Ritari J."/>
            <person name="Douillard F.P."/>
            <person name="Paul Ross R."/>
            <person name="Yang R."/>
            <person name="Briner A.E."/>
            <person name="Felis G.E."/>
            <person name="de Vos W.M."/>
            <person name="Barrangou R."/>
            <person name="Klaenhammer T.R."/>
            <person name="Caufield P.W."/>
            <person name="Cui Y."/>
            <person name="Zhang H."/>
            <person name="O'Toole P.W."/>
        </authorList>
    </citation>
    <scope>NUCLEOTIDE SEQUENCE [LARGE SCALE GENOMIC DNA]</scope>
    <source>
        <strain evidence="3 4">DSM 21116</strain>
    </source>
</reference>
<dbReference type="Proteomes" id="UP000051131">
    <property type="component" value="Unassembled WGS sequence"/>
</dbReference>
<dbReference type="GO" id="GO:0032259">
    <property type="term" value="P:methylation"/>
    <property type="evidence" value="ECO:0007669"/>
    <property type="project" value="UniProtKB-KW"/>
</dbReference>
<dbReference type="EMBL" id="AYZE01000010">
    <property type="protein sequence ID" value="KRM91576.1"/>
    <property type="molecule type" value="Genomic_DNA"/>
</dbReference>
<dbReference type="InterPro" id="IPR052933">
    <property type="entry name" value="DNA_Protect_Modify"/>
</dbReference>
<dbReference type="GO" id="GO:0003677">
    <property type="term" value="F:DNA binding"/>
    <property type="evidence" value="ECO:0007669"/>
    <property type="project" value="InterPro"/>
</dbReference>
<accession>A0A0R2CIY9</accession>
<sequence>MKKMSLEKISNAYGLFDKAIDLLKNSLDSSYIDALVETGDNLLENGGVLIENGRPTQDIVNELEKIYKNFLEIHLSSEEIRQVIQFSLVKAGKVDKIQSNHQMTPDSIGVLIAHLLERILIGRNEVKILDITIGTGNLLGTVTNYLKQNGVKKIELFGVDNDDTLLAIAGISFKMQKNEIQLFHQDAIDNLITPKVDLVLSDLPVGYYPIDERVVNFETKSKKGHSFVHHLLIEQALLQLIPGGWGVFLVPKALFESEESKKLIEVIQKQAHFQGILNLPSDLFSSANSTKSLLLLQKRGGSARQAKPILLGGFPSIKEKVAFAKFIRQIDNWIKENS</sequence>
<evidence type="ECO:0000259" key="1">
    <source>
        <dbReference type="Pfam" id="PF02384"/>
    </source>
</evidence>
<evidence type="ECO:0000259" key="2">
    <source>
        <dbReference type="Pfam" id="PF21106"/>
    </source>
</evidence>
<feature type="domain" description="YtxK-like N-terminal helical" evidence="2">
    <location>
        <begin position="13"/>
        <end position="90"/>
    </location>
</feature>
<dbReference type="InterPro" id="IPR016843">
    <property type="entry name" value="S-AdoMet-dep_Ade-MeTrfase_prd"/>
</dbReference>
<gene>
    <name evidence="3" type="ORF">FC80_GL000545</name>
</gene>
<comment type="caution">
    <text evidence="3">The sequence shown here is derived from an EMBL/GenBank/DDBJ whole genome shotgun (WGS) entry which is preliminary data.</text>
</comment>
<keyword evidence="3" id="KW-0808">Transferase</keyword>
<evidence type="ECO:0000313" key="4">
    <source>
        <dbReference type="Proteomes" id="UP000051131"/>
    </source>
</evidence>
<evidence type="ECO:0000313" key="3">
    <source>
        <dbReference type="EMBL" id="KRM91576.1"/>
    </source>
</evidence>
<dbReference type="Pfam" id="PF02384">
    <property type="entry name" value="N6_Mtase"/>
    <property type="match status" value="1"/>
</dbReference>
<dbReference type="PIRSF" id="PIRSF026567">
    <property type="entry name" value="Adenine_mtase_bact_prd"/>
    <property type="match status" value="1"/>
</dbReference>
<dbReference type="InterPro" id="IPR029063">
    <property type="entry name" value="SAM-dependent_MTases_sf"/>
</dbReference>
<dbReference type="PANTHER" id="PTHR41313">
    <property type="entry name" value="ADENINE-SPECIFIC METHYLTRANSFERASE"/>
    <property type="match status" value="1"/>
</dbReference>
<keyword evidence="4" id="KW-1185">Reference proteome</keyword>
<protein>
    <submittedName>
        <fullName evidence="3">Adenine-specific DNA methylase</fullName>
    </submittedName>
</protein>
<name>A0A0R2CIY9_9LACO</name>
<dbReference type="STRING" id="1423729.FC80_GL000545"/>
<organism evidence="3 4">
    <name type="scientific">Liquorilactobacillus cacaonum DSM 21116</name>
    <dbReference type="NCBI Taxonomy" id="1423729"/>
    <lineage>
        <taxon>Bacteria</taxon>
        <taxon>Bacillati</taxon>
        <taxon>Bacillota</taxon>
        <taxon>Bacilli</taxon>
        <taxon>Lactobacillales</taxon>
        <taxon>Lactobacillaceae</taxon>
        <taxon>Liquorilactobacillus</taxon>
    </lineage>
</organism>
<dbReference type="InterPro" id="IPR003356">
    <property type="entry name" value="DNA_methylase_A-5"/>
</dbReference>
<proteinExistence type="predicted"/>
<dbReference type="Gene3D" id="3.40.50.150">
    <property type="entry name" value="Vaccinia Virus protein VP39"/>
    <property type="match status" value="1"/>
</dbReference>
<feature type="domain" description="DNA methylase adenine-specific" evidence="1">
    <location>
        <begin position="103"/>
        <end position="300"/>
    </location>
</feature>
<dbReference type="PATRIC" id="fig|1423729.3.peg.548"/>
<dbReference type="Gene3D" id="1.10.150.470">
    <property type="match status" value="1"/>
</dbReference>
<dbReference type="SUPFAM" id="SSF53335">
    <property type="entry name" value="S-adenosyl-L-methionine-dependent methyltransferases"/>
    <property type="match status" value="1"/>
</dbReference>